<reference evidence="2" key="1">
    <citation type="submission" date="2021-06" db="EMBL/GenBank/DDBJ databases">
        <title>Comparative genomics, transcriptomics and evolutionary studies reveal genomic signatures of adaptation to plant cell wall in hemibiotrophic fungi.</title>
        <authorList>
            <consortium name="DOE Joint Genome Institute"/>
            <person name="Baroncelli R."/>
            <person name="Diaz J.F."/>
            <person name="Benocci T."/>
            <person name="Peng M."/>
            <person name="Battaglia E."/>
            <person name="Haridas S."/>
            <person name="Andreopoulos W."/>
            <person name="Labutti K."/>
            <person name="Pangilinan J."/>
            <person name="Floch G.L."/>
            <person name="Makela M.R."/>
            <person name="Henrissat B."/>
            <person name="Grigoriev I.V."/>
            <person name="Crouch J.A."/>
            <person name="De Vries R.P."/>
            <person name="Sukno S.A."/>
            <person name="Thon M.R."/>
        </authorList>
    </citation>
    <scope>NUCLEOTIDE SEQUENCE</scope>
    <source>
        <strain evidence="2">MAFF235873</strain>
    </source>
</reference>
<proteinExistence type="predicted"/>
<feature type="signal peptide" evidence="1">
    <location>
        <begin position="1"/>
        <end position="27"/>
    </location>
</feature>
<organism evidence="2 3">
    <name type="scientific">Colletotrichum zoysiae</name>
    <dbReference type="NCBI Taxonomy" id="1216348"/>
    <lineage>
        <taxon>Eukaryota</taxon>
        <taxon>Fungi</taxon>
        <taxon>Dikarya</taxon>
        <taxon>Ascomycota</taxon>
        <taxon>Pezizomycotina</taxon>
        <taxon>Sordariomycetes</taxon>
        <taxon>Hypocreomycetidae</taxon>
        <taxon>Glomerellales</taxon>
        <taxon>Glomerellaceae</taxon>
        <taxon>Colletotrichum</taxon>
        <taxon>Colletotrichum graminicola species complex</taxon>
    </lineage>
</organism>
<evidence type="ECO:0000256" key="1">
    <source>
        <dbReference type="SAM" id="SignalP"/>
    </source>
</evidence>
<evidence type="ECO:0008006" key="4">
    <source>
        <dbReference type="Google" id="ProtNLM"/>
    </source>
</evidence>
<dbReference type="Proteomes" id="UP001232148">
    <property type="component" value="Unassembled WGS sequence"/>
</dbReference>
<gene>
    <name evidence="2" type="ORF">LX32DRAFT_129992</name>
</gene>
<keyword evidence="1" id="KW-0732">Signal</keyword>
<evidence type="ECO:0000313" key="3">
    <source>
        <dbReference type="Proteomes" id="UP001232148"/>
    </source>
</evidence>
<name>A0AAD9HRR9_9PEZI</name>
<keyword evidence="3" id="KW-1185">Reference proteome</keyword>
<dbReference type="EMBL" id="MU842825">
    <property type="protein sequence ID" value="KAK2033082.1"/>
    <property type="molecule type" value="Genomic_DNA"/>
</dbReference>
<accession>A0AAD9HRR9</accession>
<feature type="chain" id="PRO_5042122254" description="Secreted protein" evidence="1">
    <location>
        <begin position="28"/>
        <end position="174"/>
    </location>
</feature>
<comment type="caution">
    <text evidence="2">The sequence shown here is derived from an EMBL/GenBank/DDBJ whole genome shotgun (WGS) entry which is preliminary data.</text>
</comment>
<protein>
    <recommendedName>
        <fullName evidence="4">Secreted protein</fullName>
    </recommendedName>
</protein>
<dbReference type="AlphaFoldDB" id="A0AAD9HRR9"/>
<evidence type="ECO:0000313" key="2">
    <source>
        <dbReference type="EMBL" id="KAK2033082.1"/>
    </source>
</evidence>
<sequence length="174" mass="19183">MSRPPFSLRLPLACLILSADFWPSTKRSRMDRSPKELVRWQCLTFSAIQLREKASTRDQSITPTKERETDSPLLTLRTHAFPPRAALGIEPSWSCLWRSAPPPSRASPSTTTHNFAIPGPKLLFGILEVALSSTGSKSLSPFPSIPGTPALPLHLPLSITVRLSISRSFGITNR</sequence>